<dbReference type="PANTHER" id="PTHR21060:SF3">
    <property type="entry name" value="BUTYRATE KINASE 2-RELATED"/>
    <property type="match status" value="1"/>
</dbReference>
<evidence type="ECO:0000256" key="3">
    <source>
        <dbReference type="ARBA" id="ARBA00022490"/>
    </source>
</evidence>
<dbReference type="SUPFAM" id="SSF53067">
    <property type="entry name" value="Actin-like ATPase domain"/>
    <property type="match status" value="2"/>
</dbReference>
<evidence type="ECO:0000256" key="4">
    <source>
        <dbReference type="ARBA" id="ARBA00022679"/>
    </source>
</evidence>
<evidence type="ECO:0000256" key="6">
    <source>
        <dbReference type="ARBA" id="ARBA00022777"/>
    </source>
</evidence>
<evidence type="ECO:0000256" key="10">
    <source>
        <dbReference type="RuleBase" id="RU003835"/>
    </source>
</evidence>
<dbReference type="PIRSF" id="PIRSF036458">
    <property type="entry name" value="Butyrate_kin"/>
    <property type="match status" value="1"/>
</dbReference>
<evidence type="ECO:0000256" key="1">
    <source>
        <dbReference type="ARBA" id="ARBA00004496"/>
    </source>
</evidence>
<dbReference type="GO" id="GO:0005737">
    <property type="term" value="C:cytoplasm"/>
    <property type="evidence" value="ECO:0007669"/>
    <property type="project" value="UniProtKB-SubCell"/>
</dbReference>
<evidence type="ECO:0000313" key="12">
    <source>
        <dbReference type="Proteomes" id="UP000245423"/>
    </source>
</evidence>
<dbReference type="AlphaFoldDB" id="A0A1M4PJ78"/>
<keyword evidence="4 9" id="KW-0808">Transferase</keyword>
<gene>
    <name evidence="9 11" type="primary">buk</name>
    <name evidence="11" type="ORF">CUESP1_0094</name>
</gene>
<organism evidence="11 12">
    <name type="scientific">[Clostridium] ultunense Esp</name>
    <dbReference type="NCBI Taxonomy" id="1288971"/>
    <lineage>
        <taxon>Bacteria</taxon>
        <taxon>Bacillati</taxon>
        <taxon>Bacillota</taxon>
        <taxon>Tissierellia</taxon>
        <taxon>Tissierellales</taxon>
        <taxon>Tepidimicrobiaceae</taxon>
        <taxon>Schnuerera</taxon>
    </lineage>
</organism>
<dbReference type="InterPro" id="IPR043129">
    <property type="entry name" value="ATPase_NBD"/>
</dbReference>
<dbReference type="NCBIfam" id="TIGR02707">
    <property type="entry name" value="butyr_kinase"/>
    <property type="match status" value="1"/>
</dbReference>
<keyword evidence="3 9" id="KW-0963">Cytoplasm</keyword>
<keyword evidence="5 9" id="KW-0547">Nucleotide-binding</keyword>
<dbReference type="PANTHER" id="PTHR21060">
    <property type="entry name" value="ACETATE KINASE"/>
    <property type="match status" value="1"/>
</dbReference>
<dbReference type="Proteomes" id="UP000245423">
    <property type="component" value="Chromosome 1"/>
</dbReference>
<evidence type="ECO:0000256" key="8">
    <source>
        <dbReference type="ARBA" id="ARBA00048596"/>
    </source>
</evidence>
<dbReference type="InterPro" id="IPR000890">
    <property type="entry name" value="Aliphatic_acid_kin_short-chain"/>
</dbReference>
<dbReference type="OrthoDB" id="9771859at2"/>
<dbReference type="InterPro" id="IPR011245">
    <property type="entry name" value="Butyrate_kin"/>
</dbReference>
<dbReference type="EMBL" id="LT669839">
    <property type="protein sequence ID" value="SHD75493.1"/>
    <property type="molecule type" value="Genomic_DNA"/>
</dbReference>
<evidence type="ECO:0000313" key="11">
    <source>
        <dbReference type="EMBL" id="SHD75493.1"/>
    </source>
</evidence>
<protein>
    <recommendedName>
        <fullName evidence="9">Probable butyrate kinase</fullName>
        <shortName evidence="9">BK</shortName>
        <ecNumber evidence="9">2.7.2.7</ecNumber>
    </recommendedName>
    <alternativeName>
        <fullName evidence="9">Branched-chain carboxylic acid kinase</fullName>
    </alternativeName>
</protein>
<dbReference type="Gene3D" id="3.30.420.40">
    <property type="match status" value="2"/>
</dbReference>
<comment type="catalytic activity">
    <reaction evidence="8 9">
        <text>butanoate + ATP = butanoyl phosphate + ADP</text>
        <dbReference type="Rhea" id="RHEA:13585"/>
        <dbReference type="ChEBI" id="CHEBI:17968"/>
        <dbReference type="ChEBI" id="CHEBI:30616"/>
        <dbReference type="ChEBI" id="CHEBI:58079"/>
        <dbReference type="ChEBI" id="CHEBI:456216"/>
        <dbReference type="EC" id="2.7.2.7"/>
    </reaction>
</comment>
<dbReference type="GO" id="GO:0008776">
    <property type="term" value="F:acetate kinase activity"/>
    <property type="evidence" value="ECO:0007669"/>
    <property type="project" value="TreeGrafter"/>
</dbReference>
<proteinExistence type="inferred from homology"/>
<evidence type="ECO:0000256" key="5">
    <source>
        <dbReference type="ARBA" id="ARBA00022741"/>
    </source>
</evidence>
<dbReference type="PRINTS" id="PR00471">
    <property type="entry name" value="ACETATEKNASE"/>
</dbReference>
<name>A0A1M4PJ78_9FIRM</name>
<dbReference type="EC" id="2.7.2.7" evidence="9"/>
<keyword evidence="12" id="KW-1185">Reference proteome</keyword>
<dbReference type="GO" id="GO:0006083">
    <property type="term" value="P:acetate metabolic process"/>
    <property type="evidence" value="ECO:0007669"/>
    <property type="project" value="TreeGrafter"/>
</dbReference>
<evidence type="ECO:0000256" key="2">
    <source>
        <dbReference type="ARBA" id="ARBA00008748"/>
    </source>
</evidence>
<dbReference type="CDD" id="cd24011">
    <property type="entry name" value="ASKHA_NBD_BK"/>
    <property type="match status" value="1"/>
</dbReference>
<dbReference type="GO" id="GO:0005524">
    <property type="term" value="F:ATP binding"/>
    <property type="evidence" value="ECO:0007669"/>
    <property type="project" value="UniProtKB-KW"/>
</dbReference>
<comment type="similarity">
    <text evidence="2 9 10">Belongs to the acetokinase family.</text>
</comment>
<dbReference type="PROSITE" id="PS01075">
    <property type="entry name" value="ACETATE_KINASE_1"/>
    <property type="match status" value="1"/>
</dbReference>
<dbReference type="Pfam" id="PF00871">
    <property type="entry name" value="Acetate_kinase"/>
    <property type="match status" value="1"/>
</dbReference>
<keyword evidence="7 9" id="KW-0067">ATP-binding</keyword>
<keyword evidence="6 9" id="KW-0418">Kinase</keyword>
<reference evidence="11 12" key="1">
    <citation type="submission" date="2016-11" db="EMBL/GenBank/DDBJ databases">
        <authorList>
            <person name="Manzoor S."/>
        </authorList>
    </citation>
    <scope>NUCLEOTIDE SEQUENCE [LARGE SCALE GENOMIC DNA]</scope>
    <source>
        <strain evidence="11">Clostridium ultunense strain Esp</strain>
    </source>
</reference>
<dbReference type="NCBIfam" id="NF002834">
    <property type="entry name" value="PRK03011.1-5"/>
    <property type="match status" value="1"/>
</dbReference>
<dbReference type="InterPro" id="IPR023865">
    <property type="entry name" value="Aliphatic_acid_kinase_CS"/>
</dbReference>
<dbReference type="GO" id="GO:0047761">
    <property type="term" value="F:butyrate kinase activity"/>
    <property type="evidence" value="ECO:0007669"/>
    <property type="project" value="UniProtKB-UniRule"/>
</dbReference>
<accession>A0A1M4PJ78</accession>
<evidence type="ECO:0000256" key="7">
    <source>
        <dbReference type="ARBA" id="ARBA00022840"/>
    </source>
</evidence>
<sequence length="361" mass="39813">MDRKYVLVINPGSTSTKVAIYHGEVEVESHKIEHSRDELEKYTKVSDQYEYRLNLIHAWLEKKNIHRKSLKAVVGRGGLLRPIPGGTYLVTDRMVEDLKLGVGGEHAANLGGVLARGIGDEENISSYIVDPVSVDEFEEVARISGLNLIERKSLIHALNIKAVARRRAEELKRDLKDLNFIVAHLGGGISIAPVQGGCMMDVNNASEMGPFSPERTGSLPVGDLVKMCYSGEYSFEDMKKKIKGKGGLMSYLGTVDAREVENRIILGDEYAKLIYDAMIYQIGKEIGAVATVLKGKVDNIILTGGLAYSEYLAEGLKEMVSFIAHIIVYPGEDEMGALNKGVLRVISNEVKPKIYEDEVMV</sequence>
<dbReference type="RefSeq" id="WP_025640201.1">
    <property type="nucleotide sequence ID" value="NZ_LT669839.1"/>
</dbReference>
<comment type="subcellular location">
    <subcellularLocation>
        <location evidence="1 9">Cytoplasm</location>
    </subcellularLocation>
</comment>
<dbReference type="HAMAP" id="MF_00542">
    <property type="entry name" value="Butyrate_kinase"/>
    <property type="match status" value="1"/>
</dbReference>
<evidence type="ECO:0000256" key="9">
    <source>
        <dbReference type="HAMAP-Rule" id="MF_00542"/>
    </source>
</evidence>